<feature type="domain" description="RNA polymerase sigma-70 region 2" evidence="6">
    <location>
        <begin position="9"/>
        <end position="75"/>
    </location>
</feature>
<dbReference type="Pfam" id="PF04542">
    <property type="entry name" value="Sigma70_r2"/>
    <property type="match status" value="1"/>
</dbReference>
<dbReference type="EMBL" id="JBJUVG010000007">
    <property type="protein sequence ID" value="MFM9413898.1"/>
    <property type="molecule type" value="Genomic_DNA"/>
</dbReference>
<keyword evidence="5" id="KW-0804">Transcription</keyword>
<evidence type="ECO:0000259" key="6">
    <source>
        <dbReference type="Pfam" id="PF04542"/>
    </source>
</evidence>
<keyword evidence="2" id="KW-0805">Transcription regulation</keyword>
<evidence type="ECO:0000256" key="3">
    <source>
        <dbReference type="ARBA" id="ARBA00023082"/>
    </source>
</evidence>
<dbReference type="SUPFAM" id="SSF88659">
    <property type="entry name" value="Sigma3 and sigma4 domains of RNA polymerase sigma factors"/>
    <property type="match status" value="1"/>
</dbReference>
<comment type="similarity">
    <text evidence="1">Belongs to the sigma-70 factor family. ECF subfamily.</text>
</comment>
<evidence type="ECO:0000313" key="8">
    <source>
        <dbReference type="EMBL" id="MFM9413898.1"/>
    </source>
</evidence>
<dbReference type="InterPro" id="IPR013249">
    <property type="entry name" value="RNA_pol_sigma70_r4_t2"/>
</dbReference>
<dbReference type="InterPro" id="IPR013325">
    <property type="entry name" value="RNA_pol_sigma_r2"/>
</dbReference>
<dbReference type="PANTHER" id="PTHR43133:SF8">
    <property type="entry name" value="RNA POLYMERASE SIGMA FACTOR HI_1459-RELATED"/>
    <property type="match status" value="1"/>
</dbReference>
<evidence type="ECO:0000256" key="4">
    <source>
        <dbReference type="ARBA" id="ARBA00023125"/>
    </source>
</evidence>
<dbReference type="SUPFAM" id="SSF88946">
    <property type="entry name" value="Sigma2 domain of RNA polymerase sigma factors"/>
    <property type="match status" value="1"/>
</dbReference>
<sequence>MESNYEEVYAKYFPKVYLYIFTICHDEHIAEEVTQEAFFKALKNISSFKGECKLQTWLCQIAKNTLYDFYKKENRQVSIENYSNELISDIDLIIAFEQNNQIIKVHECLHHLEEPYKEVFTLRIFAELSFKQIGELFNKTDGWARVVFYRAKKKLLEELK</sequence>
<accession>A0ABW9H0J5</accession>
<evidence type="ECO:0000313" key="9">
    <source>
        <dbReference type="Proteomes" id="UP001631949"/>
    </source>
</evidence>
<dbReference type="Proteomes" id="UP001631949">
    <property type="component" value="Unassembled WGS sequence"/>
</dbReference>
<feature type="domain" description="RNA polymerase sigma factor 70 region 4 type 2" evidence="7">
    <location>
        <begin position="104"/>
        <end position="155"/>
    </location>
</feature>
<dbReference type="InterPro" id="IPR014284">
    <property type="entry name" value="RNA_pol_sigma-70_dom"/>
</dbReference>
<dbReference type="RefSeq" id="WP_408977512.1">
    <property type="nucleotide sequence ID" value="NZ_JBJUVG010000007.1"/>
</dbReference>
<name>A0ABW9H0J5_9FIRM</name>
<keyword evidence="3" id="KW-0731">Sigma factor</keyword>
<dbReference type="InterPro" id="IPR007627">
    <property type="entry name" value="RNA_pol_sigma70_r2"/>
</dbReference>
<protein>
    <submittedName>
        <fullName evidence="8">RNA polymerase sigma factor</fullName>
    </submittedName>
</protein>
<proteinExistence type="inferred from homology"/>
<dbReference type="Gene3D" id="1.10.10.10">
    <property type="entry name" value="Winged helix-like DNA-binding domain superfamily/Winged helix DNA-binding domain"/>
    <property type="match status" value="1"/>
</dbReference>
<dbReference type="InterPro" id="IPR013324">
    <property type="entry name" value="RNA_pol_sigma_r3/r4-like"/>
</dbReference>
<keyword evidence="4" id="KW-0238">DNA-binding</keyword>
<evidence type="ECO:0000256" key="1">
    <source>
        <dbReference type="ARBA" id="ARBA00010641"/>
    </source>
</evidence>
<comment type="caution">
    <text evidence="8">The sequence shown here is derived from an EMBL/GenBank/DDBJ whole genome shotgun (WGS) entry which is preliminary data.</text>
</comment>
<dbReference type="Gene3D" id="1.10.1740.10">
    <property type="match status" value="1"/>
</dbReference>
<dbReference type="InterPro" id="IPR039425">
    <property type="entry name" value="RNA_pol_sigma-70-like"/>
</dbReference>
<evidence type="ECO:0000256" key="2">
    <source>
        <dbReference type="ARBA" id="ARBA00023015"/>
    </source>
</evidence>
<dbReference type="CDD" id="cd06171">
    <property type="entry name" value="Sigma70_r4"/>
    <property type="match status" value="1"/>
</dbReference>
<gene>
    <name evidence="8" type="ORF">ACKQTC_05930</name>
</gene>
<evidence type="ECO:0000259" key="7">
    <source>
        <dbReference type="Pfam" id="PF08281"/>
    </source>
</evidence>
<keyword evidence="9" id="KW-1185">Reference proteome</keyword>
<reference evidence="8 9" key="1">
    <citation type="journal article" date="2016" name="Int. J. Syst. Evol. Microbiol.">
        <title>Peptococcus simiae sp. nov., isolated from rhesus macaque faeces and emended description of the genus Peptococcus.</title>
        <authorList>
            <person name="Shkoporov A.N."/>
            <person name="Efimov B.A."/>
            <person name="Kondova I."/>
            <person name="Ouwerling B."/>
            <person name="Chaplin A.V."/>
            <person name="Shcherbakova V.A."/>
            <person name="Langermans J.A.M."/>
        </authorList>
    </citation>
    <scope>NUCLEOTIDE SEQUENCE [LARGE SCALE GENOMIC DNA]</scope>
    <source>
        <strain evidence="8 9">M108</strain>
    </source>
</reference>
<evidence type="ECO:0000256" key="5">
    <source>
        <dbReference type="ARBA" id="ARBA00023163"/>
    </source>
</evidence>
<dbReference type="Pfam" id="PF08281">
    <property type="entry name" value="Sigma70_r4_2"/>
    <property type="match status" value="1"/>
</dbReference>
<dbReference type="PANTHER" id="PTHR43133">
    <property type="entry name" value="RNA POLYMERASE ECF-TYPE SIGMA FACTO"/>
    <property type="match status" value="1"/>
</dbReference>
<organism evidence="8 9">
    <name type="scientific">Peptococcus simiae</name>
    <dbReference type="NCBI Taxonomy" id="1643805"/>
    <lineage>
        <taxon>Bacteria</taxon>
        <taxon>Bacillati</taxon>
        <taxon>Bacillota</taxon>
        <taxon>Clostridia</taxon>
        <taxon>Eubacteriales</taxon>
        <taxon>Peptococcaceae</taxon>
        <taxon>Peptococcus</taxon>
    </lineage>
</organism>
<dbReference type="NCBIfam" id="TIGR02937">
    <property type="entry name" value="sigma70-ECF"/>
    <property type="match status" value="1"/>
</dbReference>
<dbReference type="InterPro" id="IPR036388">
    <property type="entry name" value="WH-like_DNA-bd_sf"/>
</dbReference>